<comment type="caution">
    <text evidence="1">The sequence shown here is derived from an EMBL/GenBank/DDBJ whole genome shotgun (WGS) entry which is preliminary data.</text>
</comment>
<dbReference type="PANTHER" id="PTHR45947:SF3">
    <property type="entry name" value="SULFOQUINOVOSYL TRANSFERASE SQD2"/>
    <property type="match status" value="1"/>
</dbReference>
<dbReference type="CDD" id="cd03801">
    <property type="entry name" value="GT4_PimA-like"/>
    <property type="match status" value="1"/>
</dbReference>
<accession>X1JAU2</accession>
<proteinExistence type="predicted"/>
<dbReference type="AlphaFoldDB" id="X1JAU2"/>
<reference evidence="1" key="1">
    <citation type="journal article" date="2014" name="Front. Microbiol.">
        <title>High frequency of phylogenetically diverse reductive dehalogenase-homologous genes in deep subseafloor sedimentary metagenomes.</title>
        <authorList>
            <person name="Kawai M."/>
            <person name="Futagami T."/>
            <person name="Toyoda A."/>
            <person name="Takaki Y."/>
            <person name="Nishi S."/>
            <person name="Hori S."/>
            <person name="Arai W."/>
            <person name="Tsubouchi T."/>
            <person name="Morono Y."/>
            <person name="Uchiyama I."/>
            <person name="Ito T."/>
            <person name="Fujiyama A."/>
            <person name="Inagaki F."/>
            <person name="Takami H."/>
        </authorList>
    </citation>
    <scope>NUCLEOTIDE SEQUENCE</scope>
    <source>
        <strain evidence="1">Expedition CK06-06</strain>
    </source>
</reference>
<dbReference type="Gene3D" id="3.40.50.2000">
    <property type="entry name" value="Glycogen Phosphorylase B"/>
    <property type="match status" value="2"/>
</dbReference>
<name>X1JAU2_9ZZZZ</name>
<dbReference type="SUPFAM" id="SSF53756">
    <property type="entry name" value="UDP-Glycosyltransferase/glycogen phosphorylase"/>
    <property type="match status" value="1"/>
</dbReference>
<dbReference type="InterPro" id="IPR050194">
    <property type="entry name" value="Glycosyltransferase_grp1"/>
</dbReference>
<dbReference type="EMBL" id="BARU01030236">
    <property type="protein sequence ID" value="GAH75459.1"/>
    <property type="molecule type" value="Genomic_DNA"/>
</dbReference>
<gene>
    <name evidence="1" type="ORF">S03H2_48015</name>
</gene>
<feature type="non-terminal residue" evidence="1">
    <location>
        <position position="1"/>
    </location>
</feature>
<organism evidence="1">
    <name type="scientific">marine sediment metagenome</name>
    <dbReference type="NCBI Taxonomy" id="412755"/>
    <lineage>
        <taxon>unclassified sequences</taxon>
        <taxon>metagenomes</taxon>
        <taxon>ecological metagenomes</taxon>
    </lineage>
</organism>
<protein>
    <recommendedName>
        <fullName evidence="2">Glycosyl transferase family 1 domain-containing protein</fullName>
    </recommendedName>
</protein>
<sequence>KLAFPDEKPALKDHAFDAVASMYLQPTDIFHGWANHSLIQLRQAKKLNGKCITIIERASSHVLLQNQILIREYKQFGIKSDPIHPWAIKKMLIEYKESNFVSVPSKFVYDSFIDEKYPKEKMIFNQYGVDTEKFVPKPIEHDKFTAIFVGQNWIRKNLYRVEKAWSTLNLKNSKLLARCDAPVFEDMNRKKIEVVEWIENIRDFYNSCDVMIMPSLEEGRCLVVLEAMASGIPVIISKNTGVEITDGKEGFYVDPYNIKSIQDRI</sequence>
<dbReference type="PANTHER" id="PTHR45947">
    <property type="entry name" value="SULFOQUINOVOSYL TRANSFERASE SQD2"/>
    <property type="match status" value="1"/>
</dbReference>
<feature type="non-terminal residue" evidence="1">
    <location>
        <position position="265"/>
    </location>
</feature>
<dbReference type="Pfam" id="PF13692">
    <property type="entry name" value="Glyco_trans_1_4"/>
    <property type="match status" value="1"/>
</dbReference>
<dbReference type="GO" id="GO:0016757">
    <property type="term" value="F:glycosyltransferase activity"/>
    <property type="evidence" value="ECO:0007669"/>
    <property type="project" value="TreeGrafter"/>
</dbReference>
<evidence type="ECO:0008006" key="2">
    <source>
        <dbReference type="Google" id="ProtNLM"/>
    </source>
</evidence>
<evidence type="ECO:0000313" key="1">
    <source>
        <dbReference type="EMBL" id="GAH75459.1"/>
    </source>
</evidence>